<dbReference type="Proteomes" id="UP000887013">
    <property type="component" value="Unassembled WGS sequence"/>
</dbReference>
<protein>
    <submittedName>
        <fullName evidence="1">RNase H domain-containing protein</fullName>
    </submittedName>
</protein>
<name>A0A8X6Q2P2_NEPPI</name>
<keyword evidence="2" id="KW-1185">Reference proteome</keyword>
<evidence type="ECO:0000313" key="1">
    <source>
        <dbReference type="EMBL" id="GFT95986.1"/>
    </source>
</evidence>
<evidence type="ECO:0000313" key="2">
    <source>
        <dbReference type="Proteomes" id="UP000887013"/>
    </source>
</evidence>
<dbReference type="EMBL" id="BMAW01075283">
    <property type="protein sequence ID" value="GFT95986.1"/>
    <property type="molecule type" value="Genomic_DNA"/>
</dbReference>
<accession>A0A8X6Q2P2</accession>
<reference evidence="1" key="1">
    <citation type="submission" date="2020-08" db="EMBL/GenBank/DDBJ databases">
        <title>Multicomponent nature underlies the extraordinary mechanical properties of spider dragline silk.</title>
        <authorList>
            <person name="Kono N."/>
            <person name="Nakamura H."/>
            <person name="Mori M."/>
            <person name="Yoshida Y."/>
            <person name="Ohtoshi R."/>
            <person name="Malay A.D."/>
            <person name="Moran D.A.P."/>
            <person name="Tomita M."/>
            <person name="Numata K."/>
            <person name="Arakawa K."/>
        </authorList>
    </citation>
    <scope>NUCLEOTIDE SEQUENCE</scope>
</reference>
<dbReference type="OrthoDB" id="6436892at2759"/>
<organism evidence="1 2">
    <name type="scientific">Nephila pilipes</name>
    <name type="common">Giant wood spider</name>
    <name type="synonym">Nephila maculata</name>
    <dbReference type="NCBI Taxonomy" id="299642"/>
    <lineage>
        <taxon>Eukaryota</taxon>
        <taxon>Metazoa</taxon>
        <taxon>Ecdysozoa</taxon>
        <taxon>Arthropoda</taxon>
        <taxon>Chelicerata</taxon>
        <taxon>Arachnida</taxon>
        <taxon>Araneae</taxon>
        <taxon>Araneomorphae</taxon>
        <taxon>Entelegynae</taxon>
        <taxon>Araneoidea</taxon>
        <taxon>Nephilidae</taxon>
        <taxon>Nephila</taxon>
    </lineage>
</organism>
<proteinExistence type="predicted"/>
<sequence length="143" mass="15834">MPPIDSAILNNPDVQESFLSTSLGTLDGAIPISLLPYPSCRKPITLVTYSNEVLQNYKTICFTDGSKLNGGVGLACVIYVEGFEKATFQHRIRDECSVFQAELLCIDLAVKSSCCDEYTRLSFSETLGYTARRQYVSDDELDI</sequence>
<comment type="caution">
    <text evidence="1">The sequence shown here is derived from an EMBL/GenBank/DDBJ whole genome shotgun (WGS) entry which is preliminary data.</text>
</comment>
<dbReference type="AlphaFoldDB" id="A0A8X6Q2P2"/>
<gene>
    <name evidence="1" type="primary">AVEN_205999_1</name>
    <name evidence="1" type="ORF">NPIL_523301</name>
</gene>